<comment type="caution">
    <text evidence="1">The sequence shown here is derived from an EMBL/GenBank/DDBJ whole genome shotgun (WGS) entry which is preliminary data.</text>
</comment>
<dbReference type="AlphaFoldDB" id="A0A0G0WQF8"/>
<accession>A0A0G0WQF8</accession>
<dbReference type="EMBL" id="LCAE01000012">
    <property type="protein sequence ID" value="KKR86685.1"/>
    <property type="molecule type" value="Genomic_DNA"/>
</dbReference>
<name>A0A0G0WQF8_9BACT</name>
<sequence length="91" mass="10760">MVKKASNIDIIDAIKQAVRVVFQEMGVVTKDDLKYLPSREEFYKREDEIMGELKTMREEHTMLSNRIYNDQVPRLEKLEKIHPQGRHFAAI</sequence>
<gene>
    <name evidence="1" type="ORF">UU32_C0012G0003</name>
</gene>
<dbReference type="Proteomes" id="UP000033858">
    <property type="component" value="Unassembled WGS sequence"/>
</dbReference>
<proteinExistence type="predicted"/>
<reference evidence="1 2" key="1">
    <citation type="journal article" date="2015" name="Nature">
        <title>rRNA introns, odd ribosomes, and small enigmatic genomes across a large radiation of phyla.</title>
        <authorList>
            <person name="Brown C.T."/>
            <person name="Hug L.A."/>
            <person name="Thomas B.C."/>
            <person name="Sharon I."/>
            <person name="Castelle C.J."/>
            <person name="Singh A."/>
            <person name="Wilkins M.J."/>
            <person name="Williams K.H."/>
            <person name="Banfield J.F."/>
        </authorList>
    </citation>
    <scope>NUCLEOTIDE SEQUENCE [LARGE SCALE GENOMIC DNA]</scope>
</reference>
<protein>
    <submittedName>
        <fullName evidence="1">Uncharacterized protein</fullName>
    </submittedName>
</protein>
<organism evidence="1 2">
    <name type="scientific">Candidatus Woesebacteria bacterium GW2011_GWB1_41_10</name>
    <dbReference type="NCBI Taxonomy" id="1618577"/>
    <lineage>
        <taxon>Bacteria</taxon>
        <taxon>Candidatus Woeseibacteriota</taxon>
    </lineage>
</organism>
<evidence type="ECO:0000313" key="1">
    <source>
        <dbReference type="EMBL" id="KKR86685.1"/>
    </source>
</evidence>
<evidence type="ECO:0000313" key="2">
    <source>
        <dbReference type="Proteomes" id="UP000033858"/>
    </source>
</evidence>